<dbReference type="AlphaFoldDB" id="A0AA88PNE0"/>
<evidence type="ECO:0000313" key="3">
    <source>
        <dbReference type="Proteomes" id="UP001187343"/>
    </source>
</evidence>
<dbReference type="InterPro" id="IPR000782">
    <property type="entry name" value="FAS1_domain"/>
</dbReference>
<reference evidence="2" key="1">
    <citation type="submission" date="2023-08" db="EMBL/GenBank/DDBJ databases">
        <title>Chromosome-level Genome Assembly of mud carp (Cirrhinus molitorella).</title>
        <authorList>
            <person name="Liu H."/>
        </authorList>
    </citation>
    <scope>NUCLEOTIDE SEQUENCE</scope>
    <source>
        <strain evidence="2">Prfri</strain>
        <tissue evidence="2">Muscle</tissue>
    </source>
</reference>
<dbReference type="EMBL" id="JAUYZG010000012">
    <property type="protein sequence ID" value="KAK2892784.1"/>
    <property type="molecule type" value="Genomic_DNA"/>
</dbReference>
<comment type="caution">
    <text evidence="2">The sequence shown here is derived from an EMBL/GenBank/DDBJ whole genome shotgun (WGS) entry which is preliminary data.</text>
</comment>
<gene>
    <name evidence="2" type="ORF">Q8A67_012772</name>
</gene>
<dbReference type="InterPro" id="IPR036378">
    <property type="entry name" value="FAS1_dom_sf"/>
</dbReference>
<name>A0AA88PNE0_9TELE</name>
<proteinExistence type="predicted"/>
<keyword evidence="3" id="KW-1185">Reference proteome</keyword>
<dbReference type="SUPFAM" id="SSF82153">
    <property type="entry name" value="FAS1 domain"/>
    <property type="match status" value="1"/>
</dbReference>
<feature type="domain" description="FAS1" evidence="1">
    <location>
        <begin position="1"/>
        <end position="31"/>
    </location>
</feature>
<dbReference type="PROSITE" id="PS50213">
    <property type="entry name" value="FAS1"/>
    <property type="match status" value="1"/>
</dbReference>
<organism evidence="2 3">
    <name type="scientific">Cirrhinus molitorella</name>
    <name type="common">mud carp</name>
    <dbReference type="NCBI Taxonomy" id="172907"/>
    <lineage>
        <taxon>Eukaryota</taxon>
        <taxon>Metazoa</taxon>
        <taxon>Chordata</taxon>
        <taxon>Craniata</taxon>
        <taxon>Vertebrata</taxon>
        <taxon>Euteleostomi</taxon>
        <taxon>Actinopterygii</taxon>
        <taxon>Neopterygii</taxon>
        <taxon>Teleostei</taxon>
        <taxon>Ostariophysi</taxon>
        <taxon>Cypriniformes</taxon>
        <taxon>Cyprinidae</taxon>
        <taxon>Labeoninae</taxon>
        <taxon>Labeonini</taxon>
        <taxon>Cirrhinus</taxon>
    </lineage>
</organism>
<accession>A0AA88PNE0</accession>
<evidence type="ECO:0000259" key="1">
    <source>
        <dbReference type="PROSITE" id="PS50213"/>
    </source>
</evidence>
<protein>
    <recommendedName>
        <fullName evidence="1">FAS1 domain-containing protein</fullName>
    </recommendedName>
</protein>
<evidence type="ECO:0000313" key="2">
    <source>
        <dbReference type="EMBL" id="KAK2892784.1"/>
    </source>
</evidence>
<sequence>MTSSRYINDCYVIDSDILASNGVIHVLQGPLKAPPPPSFHLSPRLIRLGWALANTISTHIKQSHSSSIISRKKTSIK</sequence>
<dbReference type="Proteomes" id="UP001187343">
    <property type="component" value="Unassembled WGS sequence"/>
</dbReference>